<sequence length="473" mass="51425">MTAPKKDQERTVPPLQLSVFDVRRGRTEGQEADRVLGFYPASVDTDEQASVVGLVQAMSAFSSIFDQERPCESMHAERSVWITHECEPSLWMLLIAQRAWFSGPVRDKSLREVLKQLYAVCTLLHGPLQCLLDQDSSGEMARGVLGGLLEQWGDRLGSRGTLYQALHNPLSGREGVPWLPLSRPLFTGVQALVSRLLVAQVGGAVPVQGAVLMHEQWCLWSSLDRADTAALVRLASLALLPAAHAAEQPSLGSRITSTLRWQEADGAERHVLDRKAWRLVPPGFLLQSAAGTEIGASADLPQIWLQESGERCGLLGLRAGGCLLLILLAERVAAAPELLAELAHAALPALHGIAQGTAAELAAANQWHIPSIRYVYVDDMLLAVRASPASKAATLSRESQFLVHAVRADLDEAALRGDREVIVRGAHDCWVVAKRVACRKIAIVLEGRGQENLTDAAKSADKYFKSHFEGLLE</sequence>
<comment type="similarity">
    <text evidence="1">Belongs to the CCZ1 family.</text>
</comment>
<dbReference type="InterPro" id="IPR013176">
    <property type="entry name" value="Ccz1"/>
</dbReference>
<organism evidence="3 4">
    <name type="scientific">Coccomyxa subellipsoidea (strain C-169)</name>
    <name type="common">Green microalga</name>
    <dbReference type="NCBI Taxonomy" id="574566"/>
    <lineage>
        <taxon>Eukaryota</taxon>
        <taxon>Viridiplantae</taxon>
        <taxon>Chlorophyta</taxon>
        <taxon>core chlorophytes</taxon>
        <taxon>Trebouxiophyceae</taxon>
        <taxon>Trebouxiophyceae incertae sedis</taxon>
        <taxon>Coccomyxaceae</taxon>
        <taxon>Coccomyxa</taxon>
        <taxon>Coccomyxa subellipsoidea</taxon>
    </lineage>
</organism>
<evidence type="ECO:0000256" key="1">
    <source>
        <dbReference type="ARBA" id="ARBA00005352"/>
    </source>
</evidence>
<dbReference type="GO" id="GO:0016192">
    <property type="term" value="P:vesicle-mediated transport"/>
    <property type="evidence" value="ECO:0007669"/>
    <property type="project" value="InterPro"/>
</dbReference>
<evidence type="ECO:0000313" key="3">
    <source>
        <dbReference type="EMBL" id="EIE23606.1"/>
    </source>
</evidence>
<dbReference type="RefSeq" id="XP_005648150.1">
    <property type="nucleotide sequence ID" value="XM_005648093.1"/>
</dbReference>
<proteinExistence type="inferred from homology"/>
<accession>I0YYY7</accession>
<gene>
    <name evidence="3" type="ORF">COCSUDRAFT_63133</name>
</gene>
<feature type="domain" description="CCZ1/INTU/HSP4 first Longin" evidence="2">
    <location>
        <begin position="18"/>
        <end position="126"/>
    </location>
</feature>
<dbReference type="AlphaFoldDB" id="I0YYY7"/>
<dbReference type="STRING" id="574566.I0YYY7"/>
<dbReference type="KEGG" id="csl:COCSUDRAFT_63133"/>
<keyword evidence="4" id="KW-1185">Reference proteome</keyword>
<dbReference type="EMBL" id="AGSI01000007">
    <property type="protein sequence ID" value="EIE23606.1"/>
    <property type="molecule type" value="Genomic_DNA"/>
</dbReference>
<dbReference type="PANTHER" id="PTHR13056:SF0">
    <property type="entry name" value="VACUOLAR FUSION PROTEIN CCZ1 HOMOLOG-RELATED"/>
    <property type="match status" value="1"/>
</dbReference>
<dbReference type="PANTHER" id="PTHR13056">
    <property type="entry name" value="VACUOLAR FUSION PROTEIN CCZ1 HOMOLOG-RELATED"/>
    <property type="match status" value="1"/>
</dbReference>
<name>I0YYY7_COCSC</name>
<dbReference type="OrthoDB" id="515327at2759"/>
<dbReference type="InterPro" id="IPR043987">
    <property type="entry name" value="CCZ1/INTU/HSP4_longin_1"/>
</dbReference>
<reference evidence="3 4" key="1">
    <citation type="journal article" date="2012" name="Genome Biol.">
        <title>The genome of the polar eukaryotic microalga coccomyxa subellipsoidea reveals traits of cold adaptation.</title>
        <authorList>
            <person name="Blanc G."/>
            <person name="Agarkova I."/>
            <person name="Grimwood J."/>
            <person name="Kuo A."/>
            <person name="Brueggeman A."/>
            <person name="Dunigan D."/>
            <person name="Gurnon J."/>
            <person name="Ladunga I."/>
            <person name="Lindquist E."/>
            <person name="Lucas S."/>
            <person name="Pangilinan J."/>
            <person name="Proschold T."/>
            <person name="Salamov A."/>
            <person name="Schmutz J."/>
            <person name="Weeks D."/>
            <person name="Yamada T."/>
            <person name="Claverie J.M."/>
            <person name="Grigoriev I."/>
            <person name="Van Etten J."/>
            <person name="Lomsadze A."/>
            <person name="Borodovsky M."/>
        </authorList>
    </citation>
    <scope>NUCLEOTIDE SEQUENCE [LARGE SCALE GENOMIC DNA]</scope>
    <source>
        <strain evidence="3 4">C-169</strain>
    </source>
</reference>
<evidence type="ECO:0000313" key="4">
    <source>
        <dbReference type="Proteomes" id="UP000007264"/>
    </source>
</evidence>
<comment type="caution">
    <text evidence="3">The sequence shown here is derived from an EMBL/GenBank/DDBJ whole genome shotgun (WGS) entry which is preliminary data.</text>
</comment>
<dbReference type="GeneID" id="17041598"/>
<protein>
    <recommendedName>
        <fullName evidence="2">CCZ1/INTU/HSP4 first Longin domain-containing protein</fullName>
    </recommendedName>
</protein>
<dbReference type="Proteomes" id="UP000007264">
    <property type="component" value="Unassembled WGS sequence"/>
</dbReference>
<dbReference type="Pfam" id="PF19031">
    <property type="entry name" value="Intu_longin_1"/>
    <property type="match status" value="1"/>
</dbReference>
<evidence type="ECO:0000259" key="2">
    <source>
        <dbReference type="Pfam" id="PF19031"/>
    </source>
</evidence>
<dbReference type="eggNOG" id="KOG2622">
    <property type="taxonomic scope" value="Eukaryota"/>
</dbReference>
<dbReference type="GO" id="GO:0035658">
    <property type="term" value="C:Mon1-Ccz1 complex"/>
    <property type="evidence" value="ECO:0007669"/>
    <property type="project" value="InterPro"/>
</dbReference>